<keyword evidence="6" id="KW-0282">Flagellum</keyword>
<dbReference type="NCBIfam" id="TIGR00205">
    <property type="entry name" value="fliE"/>
    <property type="match status" value="1"/>
</dbReference>
<dbReference type="EMBL" id="MVJN01000001">
    <property type="protein sequence ID" value="RAP38617.1"/>
    <property type="molecule type" value="Genomic_DNA"/>
</dbReference>
<dbReference type="PRINTS" id="PR01006">
    <property type="entry name" value="FLGHOOKFLIE"/>
</dbReference>
<dbReference type="InterPro" id="IPR001624">
    <property type="entry name" value="FliE"/>
</dbReference>
<dbReference type="Proteomes" id="UP000054618">
    <property type="component" value="Unassembled WGS sequence"/>
</dbReference>
<evidence type="ECO:0000256" key="2">
    <source>
        <dbReference type="ARBA" id="ARBA00009272"/>
    </source>
</evidence>
<comment type="subcellular location">
    <subcellularLocation>
        <location evidence="1 5">Bacterial flagellum basal body</location>
    </subcellularLocation>
</comment>
<dbReference type="HAMAP" id="MF_00724">
    <property type="entry name" value="FliE"/>
    <property type="match status" value="1"/>
</dbReference>
<dbReference type="GO" id="GO:0009425">
    <property type="term" value="C:bacterial-type flagellum basal body"/>
    <property type="evidence" value="ECO:0007669"/>
    <property type="project" value="UniProtKB-SubCell"/>
</dbReference>
<protein>
    <recommendedName>
        <fullName evidence="3 5">Flagellar hook-basal body complex protein FliE</fullName>
    </recommendedName>
</protein>
<sequence length="104" mass="11343">MTDVNTVSLFNQMRVMAAEAQGKAPELTPATTSFGDIFHNAMGEVNQLSQTADHLRNQFEVGAANVSLGDVMIAAQKSNIAFEATLRVRNKLVQAYQDIMNMPV</sequence>
<dbReference type="PATRIC" id="fig|45073.5.peg.1471"/>
<evidence type="ECO:0000313" key="7">
    <source>
        <dbReference type="EMBL" id="RAP38617.1"/>
    </source>
</evidence>
<dbReference type="PANTHER" id="PTHR34653:SF1">
    <property type="entry name" value="FLAGELLAR HOOK-BASAL BODY COMPLEX PROTEIN FLIE"/>
    <property type="match status" value="1"/>
</dbReference>
<proteinExistence type="inferred from homology"/>
<comment type="similarity">
    <text evidence="2 5">Belongs to the FliE family.</text>
</comment>
<keyword evidence="8" id="KW-1185">Reference proteome</keyword>
<evidence type="ECO:0000256" key="3">
    <source>
        <dbReference type="ARBA" id="ARBA00018024"/>
    </source>
</evidence>
<dbReference type="AlphaFoldDB" id="A0A0W0XZ62"/>
<accession>A0A0W0XZ62</accession>
<evidence type="ECO:0000256" key="1">
    <source>
        <dbReference type="ARBA" id="ARBA00004117"/>
    </source>
</evidence>
<keyword evidence="6" id="KW-0966">Cell projection</keyword>
<comment type="caution">
    <text evidence="6">The sequence shown here is derived from an EMBL/GenBank/DDBJ whole genome shotgun (WGS) entry which is preliminary data.</text>
</comment>
<dbReference type="GO" id="GO:0071973">
    <property type="term" value="P:bacterial-type flagellum-dependent cell motility"/>
    <property type="evidence" value="ECO:0007669"/>
    <property type="project" value="InterPro"/>
</dbReference>
<dbReference type="EMBL" id="LNYS01000008">
    <property type="protein sequence ID" value="KTD50071.1"/>
    <property type="molecule type" value="Genomic_DNA"/>
</dbReference>
<name>A0A0W0XZ62_9GAMM</name>
<dbReference type="GO" id="GO:0005198">
    <property type="term" value="F:structural molecule activity"/>
    <property type="evidence" value="ECO:0007669"/>
    <property type="project" value="UniProtKB-UniRule"/>
</dbReference>
<evidence type="ECO:0000256" key="4">
    <source>
        <dbReference type="ARBA" id="ARBA00023143"/>
    </source>
</evidence>
<gene>
    <name evidence="5 6" type="primary">fliE</name>
    <name evidence="7" type="ORF">B1207_01690</name>
    <name evidence="6" type="ORF">Lqui_1396</name>
</gene>
<evidence type="ECO:0000313" key="9">
    <source>
        <dbReference type="Proteomes" id="UP000249458"/>
    </source>
</evidence>
<evidence type="ECO:0000313" key="8">
    <source>
        <dbReference type="Proteomes" id="UP000054618"/>
    </source>
</evidence>
<organism evidence="6 8">
    <name type="scientific">Legionella quinlivanii</name>
    <dbReference type="NCBI Taxonomy" id="45073"/>
    <lineage>
        <taxon>Bacteria</taxon>
        <taxon>Pseudomonadati</taxon>
        <taxon>Pseudomonadota</taxon>
        <taxon>Gammaproteobacteria</taxon>
        <taxon>Legionellales</taxon>
        <taxon>Legionellaceae</taxon>
        <taxon>Legionella</taxon>
    </lineage>
</organism>
<dbReference type="STRING" id="45073.Lqui_1396"/>
<dbReference type="RefSeq" id="WP_058507511.1">
    <property type="nucleotide sequence ID" value="NZ_CAAAIK010000001.1"/>
</dbReference>
<evidence type="ECO:0000256" key="5">
    <source>
        <dbReference type="HAMAP-Rule" id="MF_00724"/>
    </source>
</evidence>
<dbReference type="Proteomes" id="UP000249458">
    <property type="component" value="Unassembled WGS sequence"/>
</dbReference>
<reference evidence="7 9" key="2">
    <citation type="submission" date="2017-02" db="EMBL/GenBank/DDBJ databases">
        <title>Legionella quilivanii strain from human: case report and whole genome sequencing analysis.</title>
        <authorList>
            <person name="Lalancette C."/>
            <person name="Leduc J.-M."/>
            <person name="Levesque S."/>
            <person name="Fournier E."/>
            <person name="Saoud J."/>
            <person name="Faucher S.P."/>
            <person name="Bernard K."/>
            <person name="Martineau C."/>
            <person name="Longtin J."/>
        </authorList>
    </citation>
    <scope>NUCLEOTIDE SEQUENCE [LARGE SCALE GENOMIC DNA]</scope>
    <source>
        <strain evidence="7 9">ID143958</strain>
    </source>
</reference>
<dbReference type="Pfam" id="PF02049">
    <property type="entry name" value="FliE"/>
    <property type="match status" value="1"/>
</dbReference>
<evidence type="ECO:0000313" key="6">
    <source>
        <dbReference type="EMBL" id="KTD50071.1"/>
    </source>
</evidence>
<keyword evidence="6" id="KW-0969">Cilium</keyword>
<dbReference type="GO" id="GO:0003774">
    <property type="term" value="F:cytoskeletal motor activity"/>
    <property type="evidence" value="ECO:0007669"/>
    <property type="project" value="InterPro"/>
</dbReference>
<keyword evidence="4 5" id="KW-0975">Bacterial flagellum</keyword>
<dbReference type="OrthoDB" id="8909229at2"/>
<reference evidence="6 8" key="1">
    <citation type="submission" date="2015-11" db="EMBL/GenBank/DDBJ databases">
        <title>Genomic analysis of 38 Legionella species identifies large and diverse effector repertoires.</title>
        <authorList>
            <person name="Burstein D."/>
            <person name="Amaro F."/>
            <person name="Zusman T."/>
            <person name="Lifshitz Z."/>
            <person name="Cohen O."/>
            <person name="Gilbert J.A."/>
            <person name="Pupko T."/>
            <person name="Shuman H.A."/>
            <person name="Segal G."/>
        </authorList>
    </citation>
    <scope>NUCLEOTIDE SEQUENCE [LARGE SCALE GENOMIC DNA]</scope>
    <source>
        <strain evidence="6 8">CDC#1442-AUS-E</strain>
    </source>
</reference>
<dbReference type="PANTHER" id="PTHR34653">
    <property type="match status" value="1"/>
</dbReference>